<proteinExistence type="predicted"/>
<dbReference type="EMBL" id="RDQH01000335">
    <property type="protein sequence ID" value="RXH90066.1"/>
    <property type="molecule type" value="Genomic_DNA"/>
</dbReference>
<evidence type="ECO:0000313" key="1">
    <source>
        <dbReference type="EMBL" id="RXH90066.1"/>
    </source>
</evidence>
<dbReference type="Proteomes" id="UP000290289">
    <property type="component" value="Chromosome 9"/>
</dbReference>
<keyword evidence="2" id="KW-1185">Reference proteome</keyword>
<gene>
    <name evidence="1" type="ORF">DVH24_032423</name>
</gene>
<evidence type="ECO:0000313" key="2">
    <source>
        <dbReference type="Proteomes" id="UP000290289"/>
    </source>
</evidence>
<reference evidence="1 2" key="1">
    <citation type="submission" date="2018-10" db="EMBL/GenBank/DDBJ databases">
        <title>A high-quality apple genome assembly.</title>
        <authorList>
            <person name="Hu J."/>
        </authorList>
    </citation>
    <scope>NUCLEOTIDE SEQUENCE [LARGE SCALE GENOMIC DNA]</scope>
    <source>
        <strain evidence="2">cv. HFTH1</strain>
        <tissue evidence="1">Young leaf</tissue>
    </source>
</reference>
<accession>A0A498J4D3</accession>
<organism evidence="1 2">
    <name type="scientific">Malus domestica</name>
    <name type="common">Apple</name>
    <name type="synonym">Pyrus malus</name>
    <dbReference type="NCBI Taxonomy" id="3750"/>
    <lineage>
        <taxon>Eukaryota</taxon>
        <taxon>Viridiplantae</taxon>
        <taxon>Streptophyta</taxon>
        <taxon>Embryophyta</taxon>
        <taxon>Tracheophyta</taxon>
        <taxon>Spermatophyta</taxon>
        <taxon>Magnoliopsida</taxon>
        <taxon>eudicotyledons</taxon>
        <taxon>Gunneridae</taxon>
        <taxon>Pentapetalae</taxon>
        <taxon>rosids</taxon>
        <taxon>fabids</taxon>
        <taxon>Rosales</taxon>
        <taxon>Rosaceae</taxon>
        <taxon>Amygdaloideae</taxon>
        <taxon>Maleae</taxon>
        <taxon>Malus</taxon>
    </lineage>
</organism>
<name>A0A498J4D3_MALDO</name>
<sequence>MERLLPNLEPETYRSWTKALAIALSATSLKAPRHIIVSLKARFGNTLLLFYIQKIFRNLN</sequence>
<dbReference type="AlphaFoldDB" id="A0A498J4D3"/>
<protein>
    <submittedName>
        <fullName evidence="1">Uncharacterized protein</fullName>
    </submittedName>
</protein>
<comment type="caution">
    <text evidence="1">The sequence shown here is derived from an EMBL/GenBank/DDBJ whole genome shotgun (WGS) entry which is preliminary data.</text>
</comment>